<gene>
    <name evidence="1" type="ORF">LTR97_012407</name>
</gene>
<dbReference type="EMBL" id="JAVRQU010000026">
    <property type="protein sequence ID" value="KAK5690219.1"/>
    <property type="molecule type" value="Genomic_DNA"/>
</dbReference>
<dbReference type="AlphaFoldDB" id="A0AAN7VKW5"/>
<name>A0AAN7VKW5_9PEZI</name>
<comment type="caution">
    <text evidence="1">The sequence shown here is derived from an EMBL/GenBank/DDBJ whole genome shotgun (WGS) entry which is preliminary data.</text>
</comment>
<reference evidence="1" key="1">
    <citation type="submission" date="2023-08" db="EMBL/GenBank/DDBJ databases">
        <title>Black Yeasts Isolated from many extreme environments.</title>
        <authorList>
            <person name="Coleine C."/>
            <person name="Stajich J.E."/>
            <person name="Selbmann L."/>
        </authorList>
    </citation>
    <scope>NUCLEOTIDE SEQUENCE</scope>
    <source>
        <strain evidence="1">CCFEE 5810</strain>
    </source>
</reference>
<evidence type="ECO:0000313" key="2">
    <source>
        <dbReference type="Proteomes" id="UP001310594"/>
    </source>
</evidence>
<proteinExistence type="predicted"/>
<evidence type="ECO:0000313" key="1">
    <source>
        <dbReference type="EMBL" id="KAK5690219.1"/>
    </source>
</evidence>
<protein>
    <submittedName>
        <fullName evidence="1">Uncharacterized protein</fullName>
    </submittedName>
</protein>
<sequence>MSSGLFGLPAELRNQIWRLAVVDAFNSTTLQALPRVPGIIRTCQQSRREAGGMWLLESTFKHNIQDYDATWLCAHYKAIATIISSAEKLGAISETHYNSIKMMVSHSGAPNWRNLLKSVEAYYRDGEGTMFLTGKRLDEKPAELKVFVAAFVLAKSMRGKPWVEVAQALESWHVAIAAMDDAWS</sequence>
<dbReference type="Proteomes" id="UP001310594">
    <property type="component" value="Unassembled WGS sequence"/>
</dbReference>
<organism evidence="1 2">
    <name type="scientific">Elasticomyces elasticus</name>
    <dbReference type="NCBI Taxonomy" id="574655"/>
    <lineage>
        <taxon>Eukaryota</taxon>
        <taxon>Fungi</taxon>
        <taxon>Dikarya</taxon>
        <taxon>Ascomycota</taxon>
        <taxon>Pezizomycotina</taxon>
        <taxon>Dothideomycetes</taxon>
        <taxon>Dothideomycetidae</taxon>
        <taxon>Mycosphaerellales</taxon>
        <taxon>Teratosphaeriaceae</taxon>
        <taxon>Elasticomyces</taxon>
    </lineage>
</organism>
<accession>A0AAN7VKW5</accession>